<dbReference type="InterPro" id="IPR044615">
    <property type="entry name" value="STR9"/>
</dbReference>
<feature type="transmembrane region" description="Helical" evidence="1">
    <location>
        <begin position="190"/>
        <end position="208"/>
    </location>
</feature>
<dbReference type="CDD" id="cd00158">
    <property type="entry name" value="RHOD"/>
    <property type="match status" value="1"/>
</dbReference>
<dbReference type="InterPro" id="IPR001763">
    <property type="entry name" value="Rhodanese-like_dom"/>
</dbReference>
<dbReference type="Pfam" id="PF00581">
    <property type="entry name" value="Rhodanese"/>
    <property type="match status" value="1"/>
</dbReference>
<dbReference type="EMBL" id="SWLB01000019">
    <property type="protein sequence ID" value="KAF3325915.1"/>
    <property type="molecule type" value="Genomic_DNA"/>
</dbReference>
<gene>
    <name evidence="3" type="ORF">FCM35_KLT08995</name>
</gene>
<evidence type="ECO:0000313" key="4">
    <source>
        <dbReference type="Proteomes" id="UP000623129"/>
    </source>
</evidence>
<organism evidence="3 4">
    <name type="scientific">Carex littledalei</name>
    <dbReference type="NCBI Taxonomy" id="544730"/>
    <lineage>
        <taxon>Eukaryota</taxon>
        <taxon>Viridiplantae</taxon>
        <taxon>Streptophyta</taxon>
        <taxon>Embryophyta</taxon>
        <taxon>Tracheophyta</taxon>
        <taxon>Spermatophyta</taxon>
        <taxon>Magnoliopsida</taxon>
        <taxon>Liliopsida</taxon>
        <taxon>Poales</taxon>
        <taxon>Cyperaceae</taxon>
        <taxon>Cyperoideae</taxon>
        <taxon>Cariceae</taxon>
        <taxon>Carex</taxon>
        <taxon>Carex subgen. Euthyceras</taxon>
    </lineage>
</organism>
<keyword evidence="1" id="KW-0812">Transmembrane</keyword>
<dbReference type="FunFam" id="3.40.250.10:FF:000038">
    <property type="entry name" value="Rhodanese-like domain-containing protein 9, chloroplastic"/>
    <property type="match status" value="1"/>
</dbReference>
<reference evidence="3" key="1">
    <citation type="submission" date="2020-01" db="EMBL/GenBank/DDBJ databases">
        <title>Genome sequence of Kobresia littledalei, the first chromosome-level genome in the family Cyperaceae.</title>
        <authorList>
            <person name="Qu G."/>
        </authorList>
    </citation>
    <scope>NUCLEOTIDE SEQUENCE</scope>
    <source>
        <strain evidence="3">C.B.Clarke</strain>
        <tissue evidence="3">Leaf</tissue>
    </source>
</reference>
<dbReference type="PANTHER" id="PTHR45508">
    <property type="entry name" value="RHODANESE-LIKE DOMAIN-CONTAINING PROTEIN 9, CHLOROPLASTIC"/>
    <property type="match status" value="1"/>
</dbReference>
<dbReference type="InterPro" id="IPR036873">
    <property type="entry name" value="Rhodanese-like_dom_sf"/>
</dbReference>
<evidence type="ECO:0000256" key="1">
    <source>
        <dbReference type="SAM" id="Phobius"/>
    </source>
</evidence>
<sequence>MAVLGLGGAVFSPRISRASGRISTRRQYSSIRAEVIFVNGDEAKKLVNEEGYKILDVRDNTQFERAHIKSCYHVPFFIENNDNDVGTIIKRTVHNNFSGLFFGIPFTKQNPDFIKSIKEQLPTDSKLLVVCQEGLRSTAAANQLERVGYQNLACIVSGLQSLQPGTFESVGKTEIENAGKAGLVQVQGKISAVLGTVLICAFLFITFFPDQAEKLLQMNPLS</sequence>
<proteinExistence type="predicted"/>
<dbReference type="OrthoDB" id="566238at2759"/>
<comment type="caution">
    <text evidence="3">The sequence shown here is derived from an EMBL/GenBank/DDBJ whole genome shotgun (WGS) entry which is preliminary data.</text>
</comment>
<evidence type="ECO:0000259" key="2">
    <source>
        <dbReference type="PROSITE" id="PS50206"/>
    </source>
</evidence>
<name>A0A833QG20_9POAL</name>
<accession>A0A833QG20</accession>
<evidence type="ECO:0000313" key="3">
    <source>
        <dbReference type="EMBL" id="KAF3325915.1"/>
    </source>
</evidence>
<keyword evidence="1" id="KW-1133">Transmembrane helix</keyword>
<dbReference type="Gene3D" id="3.40.250.10">
    <property type="entry name" value="Rhodanese-like domain"/>
    <property type="match status" value="1"/>
</dbReference>
<dbReference type="PANTHER" id="PTHR45508:SF1">
    <property type="entry name" value="RHODANESE-LIKE DOMAIN-CONTAINING PROTEIN 9, CHLOROPLASTIC"/>
    <property type="match status" value="1"/>
</dbReference>
<dbReference type="GO" id="GO:0009507">
    <property type="term" value="C:chloroplast"/>
    <property type="evidence" value="ECO:0007669"/>
    <property type="project" value="TreeGrafter"/>
</dbReference>
<dbReference type="PROSITE" id="PS50206">
    <property type="entry name" value="RHODANESE_3"/>
    <property type="match status" value="1"/>
</dbReference>
<keyword evidence="4" id="KW-1185">Reference proteome</keyword>
<dbReference type="Proteomes" id="UP000623129">
    <property type="component" value="Unassembled WGS sequence"/>
</dbReference>
<dbReference type="SMART" id="SM00450">
    <property type="entry name" value="RHOD"/>
    <property type="match status" value="1"/>
</dbReference>
<dbReference type="AlphaFoldDB" id="A0A833QG20"/>
<keyword evidence="1" id="KW-0472">Membrane</keyword>
<feature type="domain" description="Rhodanese" evidence="2">
    <location>
        <begin position="48"/>
        <end position="171"/>
    </location>
</feature>
<protein>
    <submittedName>
        <fullName evidence="3">Rhodanese-like domain-containing protein 9</fullName>
    </submittedName>
</protein>
<dbReference type="SUPFAM" id="SSF52821">
    <property type="entry name" value="Rhodanese/Cell cycle control phosphatase"/>
    <property type="match status" value="1"/>
</dbReference>